<dbReference type="InterPro" id="IPR050474">
    <property type="entry name" value="Hel308_SKI2-like"/>
</dbReference>
<dbReference type="GO" id="GO:0016787">
    <property type="term" value="F:hydrolase activity"/>
    <property type="evidence" value="ECO:0007669"/>
    <property type="project" value="UniProtKB-KW"/>
</dbReference>
<dbReference type="InterPro" id="IPR001650">
    <property type="entry name" value="Helicase_C-like"/>
</dbReference>
<dbReference type="PROSITE" id="PS51194">
    <property type="entry name" value="HELICASE_CTER"/>
    <property type="match status" value="1"/>
</dbReference>
<dbReference type="Pfam" id="PF00271">
    <property type="entry name" value="Helicase_C"/>
    <property type="match status" value="1"/>
</dbReference>
<evidence type="ECO:0000256" key="3">
    <source>
        <dbReference type="ARBA" id="ARBA00022806"/>
    </source>
</evidence>
<sequence length="1165" mass="127655">MERSLDLTLLRLALDGRTGLPTAEELQQLMADVEVQLLQRRAEIAQELLDAGWYLHGVASVNRAHQRYTLPRQRQAFLVSAHIFDLALNQEGWSSAERLSMGFAAAIGYRRGGRDPNATAIMNRLRADIDVTSPVVDHIGTLSLEAGLAFLGFETRTLFRWLRGWRRELDTLARGADLTDLATTVFGPTHMVVLGAEDLLAYFARGRADRLESGLDRLRAAAVGAAGPEDLHSRWVANHLLGLSGEAEAGSLWNPQVLPPQVSTLVRQAFTVGSPPVLTLWEPQRELLTGGRSPFDPGLRRMVLAVPTSGGKTLIAQLFAVEHLARTDRSICYVAPTRSLGREVRRAMSSRVRILQKETGSEQPDYPSTWSLFDESVGGEPADVEVMTPERLANLLRRDAQAVIDRFGLFIFDEAQLLKESGRGFVLEQVIALLDYLTADSNHQIVLISAAMGNSGEIAQWLDPGGGCLQHESQWRGPRRLHAVFTTAADWAGTRVENVPGKVWRYRHTTNLDGLIRLRMADNRTARMWQRDTGWLLVRKSRDGNPFGAAADPGRSTKQYVIASEMIAGLGHAGSVLVVTSTRTQAQQVARGLAETCDEQPALAPLVDFVRQQLGDDHPLVTVLRHGVGFHHAGLPVEVLEALEAAVRDDSLPYLTCTSTLTDGVNLPVRTVVIYDQVYANQPPESRLRGARLVNAMGRAGRAGKETEGWIVLARAVAPTAQDFKDLNPDADDLAVTSSLITDAALESFADLEARLREDEDAVFTAFGPAGDFISFVWLVLATEENRRTDPASIDMRTIVGTTLAATQSREVAGICDRVADVTQRRYLASSPAARRRWARTGTSIGSARIIDQLAQQINSSVLMDALAGELPNLRDPVATIRWLPDMFTNLLALQEAPRQRFRETARGDEIAVSMVDLLIDWICGQPYSQLANRHLAAASDSAWRIEQMVGAVTEQFEHYLSWTVGAVVELVNNGLLDAETDERLCPELAGYIRYGVNSTHGLRLMTAGIRSRRLAHTVVADLPAGVEATHEDLRTWLAGMGIAEWRDRYDASASEVLDLLDFTRLRSRSLLKTLLETGAVSVDLPDPAVVSLRGHRLSLEPVRGEPAPAPIAIYAGDAILAVIASQDHADIQAVLDTGLDITLDVDDELFPSSLRISLPLGDDP</sequence>
<evidence type="ECO:0000256" key="4">
    <source>
        <dbReference type="ARBA" id="ARBA00022840"/>
    </source>
</evidence>
<evidence type="ECO:0000256" key="2">
    <source>
        <dbReference type="ARBA" id="ARBA00022801"/>
    </source>
</evidence>
<dbReference type="InterPro" id="IPR011545">
    <property type="entry name" value="DEAD/DEAH_box_helicase_dom"/>
</dbReference>
<dbReference type="SMART" id="SM00490">
    <property type="entry name" value="HELICc"/>
    <property type="match status" value="1"/>
</dbReference>
<dbReference type="Proteomes" id="UP000680866">
    <property type="component" value="Chromosome"/>
</dbReference>
<gene>
    <name evidence="7" type="ORF">Prubr_27500</name>
</gene>
<dbReference type="InterPro" id="IPR027417">
    <property type="entry name" value="P-loop_NTPase"/>
</dbReference>
<dbReference type="SUPFAM" id="SSF52540">
    <property type="entry name" value="P-loop containing nucleoside triphosphate hydrolases"/>
    <property type="match status" value="1"/>
</dbReference>
<dbReference type="InterPro" id="IPR014001">
    <property type="entry name" value="Helicase_ATP-bd"/>
</dbReference>
<dbReference type="Pfam" id="PF00270">
    <property type="entry name" value="DEAD"/>
    <property type="match status" value="1"/>
</dbReference>
<dbReference type="GO" id="GO:0003676">
    <property type="term" value="F:nucleic acid binding"/>
    <property type="evidence" value="ECO:0007669"/>
    <property type="project" value="InterPro"/>
</dbReference>
<keyword evidence="2" id="KW-0378">Hydrolase</keyword>
<dbReference type="PANTHER" id="PTHR47961">
    <property type="entry name" value="DNA POLYMERASE THETA, PUTATIVE (AFU_ORTHOLOGUE AFUA_1G05260)-RELATED"/>
    <property type="match status" value="1"/>
</dbReference>
<feature type="domain" description="Helicase C-terminal" evidence="6">
    <location>
        <begin position="556"/>
        <end position="760"/>
    </location>
</feature>
<evidence type="ECO:0008006" key="9">
    <source>
        <dbReference type="Google" id="ProtNLM"/>
    </source>
</evidence>
<keyword evidence="8" id="KW-1185">Reference proteome</keyword>
<evidence type="ECO:0000313" key="7">
    <source>
        <dbReference type="EMBL" id="BCJ65729.1"/>
    </source>
</evidence>
<evidence type="ECO:0000256" key="1">
    <source>
        <dbReference type="ARBA" id="ARBA00022741"/>
    </source>
</evidence>
<evidence type="ECO:0000259" key="5">
    <source>
        <dbReference type="PROSITE" id="PS51192"/>
    </source>
</evidence>
<organism evidence="7 8">
    <name type="scientific">Polymorphospora rubra</name>
    <dbReference type="NCBI Taxonomy" id="338584"/>
    <lineage>
        <taxon>Bacteria</taxon>
        <taxon>Bacillati</taxon>
        <taxon>Actinomycetota</taxon>
        <taxon>Actinomycetes</taxon>
        <taxon>Micromonosporales</taxon>
        <taxon>Micromonosporaceae</taxon>
        <taxon>Polymorphospora</taxon>
    </lineage>
</organism>
<dbReference type="PROSITE" id="PS51192">
    <property type="entry name" value="HELICASE_ATP_BIND_1"/>
    <property type="match status" value="1"/>
</dbReference>
<keyword evidence="4" id="KW-0067">ATP-binding</keyword>
<accession>A0A810N0I3</accession>
<dbReference type="GO" id="GO:0005524">
    <property type="term" value="F:ATP binding"/>
    <property type="evidence" value="ECO:0007669"/>
    <property type="project" value="UniProtKB-KW"/>
</dbReference>
<dbReference type="RefSeq" id="WP_212825365.1">
    <property type="nucleotide sequence ID" value="NZ_AP023359.1"/>
</dbReference>
<dbReference type="Gene3D" id="3.40.50.300">
    <property type="entry name" value="P-loop containing nucleotide triphosphate hydrolases"/>
    <property type="match status" value="2"/>
</dbReference>
<dbReference type="EMBL" id="AP023359">
    <property type="protein sequence ID" value="BCJ65729.1"/>
    <property type="molecule type" value="Genomic_DNA"/>
</dbReference>
<protein>
    <recommendedName>
        <fullName evidence="9">DEAD/DEAH box helicase</fullName>
    </recommendedName>
</protein>
<evidence type="ECO:0000313" key="8">
    <source>
        <dbReference type="Proteomes" id="UP000680866"/>
    </source>
</evidence>
<name>A0A810N0I3_9ACTN</name>
<evidence type="ECO:0000259" key="6">
    <source>
        <dbReference type="PROSITE" id="PS51194"/>
    </source>
</evidence>
<proteinExistence type="predicted"/>
<dbReference type="SMART" id="SM00487">
    <property type="entry name" value="DEXDc"/>
    <property type="match status" value="1"/>
</dbReference>
<keyword evidence="3" id="KW-0347">Helicase</keyword>
<dbReference type="PANTHER" id="PTHR47961:SF6">
    <property type="entry name" value="DNA-DIRECTED DNA POLYMERASE"/>
    <property type="match status" value="1"/>
</dbReference>
<dbReference type="GO" id="GO:0004386">
    <property type="term" value="F:helicase activity"/>
    <property type="evidence" value="ECO:0007669"/>
    <property type="project" value="UniProtKB-KW"/>
</dbReference>
<feature type="domain" description="Helicase ATP-binding" evidence="5">
    <location>
        <begin position="293"/>
        <end position="462"/>
    </location>
</feature>
<dbReference type="KEGG" id="pry:Prubr_27500"/>
<dbReference type="AlphaFoldDB" id="A0A810N0I3"/>
<keyword evidence="1" id="KW-0547">Nucleotide-binding</keyword>
<reference evidence="7" key="1">
    <citation type="submission" date="2020-08" db="EMBL/GenBank/DDBJ databases">
        <title>Whole genome shotgun sequence of Polymorphospora rubra NBRC 101157.</title>
        <authorList>
            <person name="Komaki H."/>
            <person name="Tamura T."/>
        </authorList>
    </citation>
    <scope>NUCLEOTIDE SEQUENCE</scope>
    <source>
        <strain evidence="7">NBRC 101157</strain>
    </source>
</reference>